<evidence type="ECO:0000259" key="2">
    <source>
        <dbReference type="PROSITE" id="PS51746"/>
    </source>
</evidence>
<accession>A0ABN3B2G1</accession>
<proteinExistence type="predicted"/>
<sequence length="333" mass="35422">MTARGENGVRRRLNYRAGGDLELELSWFAMTDVGRRRENNQDSYVTAPPVFAIADGMGGHSAGEIASAAVVRRLAELGGKDLVSEQDIDETLGDAVDDIELDAGDTELGAGTTVTGVVLGTDPEPTWKVFNIGDSRVYQYFKGALSQITVDHSVVQHLIDTGAITEEEAEVHPHANVITRAVGFNEAPIPDYTSLALIPGQRLLICSDGLTKELTDVGIQHFLATEVTAEAAARSLVRHALENAGRDNVTVVVIDVHAVGDVVDTGSIEGSGIDLSDHTESVCSEGDRSRAAAAVTPAPVHTPSRDAQDEEDCDDVEPVILPDAPSTPRPEER</sequence>
<reference evidence="3 4" key="1">
    <citation type="journal article" date="2019" name="Int. J. Syst. Evol. Microbiol.">
        <title>The Global Catalogue of Microorganisms (GCM) 10K type strain sequencing project: providing services to taxonomists for standard genome sequencing and annotation.</title>
        <authorList>
            <consortium name="The Broad Institute Genomics Platform"/>
            <consortium name="The Broad Institute Genome Sequencing Center for Infectious Disease"/>
            <person name="Wu L."/>
            <person name="Ma J."/>
        </authorList>
    </citation>
    <scope>NUCLEOTIDE SEQUENCE [LARGE SCALE GENOMIC DNA]</scope>
    <source>
        <strain evidence="3 4">JCM 14919</strain>
    </source>
</reference>
<name>A0ABN3B2G1_9MICO</name>
<dbReference type="CDD" id="cd00143">
    <property type="entry name" value="PP2Cc"/>
    <property type="match status" value="1"/>
</dbReference>
<dbReference type="SMART" id="SM00331">
    <property type="entry name" value="PP2C_SIG"/>
    <property type="match status" value="1"/>
</dbReference>
<feature type="region of interest" description="Disordered" evidence="1">
    <location>
        <begin position="267"/>
        <end position="333"/>
    </location>
</feature>
<protein>
    <submittedName>
        <fullName evidence="3">Protein phosphatase 2C domain-containing protein</fullName>
    </submittedName>
</protein>
<dbReference type="InterPro" id="IPR001932">
    <property type="entry name" value="PPM-type_phosphatase-like_dom"/>
</dbReference>
<dbReference type="Gene3D" id="3.60.40.10">
    <property type="entry name" value="PPM-type phosphatase domain"/>
    <property type="match status" value="1"/>
</dbReference>
<feature type="domain" description="PPM-type phosphatase" evidence="2">
    <location>
        <begin position="26"/>
        <end position="256"/>
    </location>
</feature>
<dbReference type="Pfam" id="PF13672">
    <property type="entry name" value="PP2C_2"/>
    <property type="match status" value="1"/>
</dbReference>
<dbReference type="SMART" id="SM00332">
    <property type="entry name" value="PP2Cc"/>
    <property type="match status" value="1"/>
</dbReference>
<dbReference type="Proteomes" id="UP001501084">
    <property type="component" value="Unassembled WGS sequence"/>
</dbReference>
<dbReference type="SUPFAM" id="SSF81606">
    <property type="entry name" value="PP2C-like"/>
    <property type="match status" value="1"/>
</dbReference>
<feature type="compositionally biased region" description="Basic and acidic residues" evidence="1">
    <location>
        <begin position="275"/>
        <end position="290"/>
    </location>
</feature>
<comment type="caution">
    <text evidence="3">The sequence shown here is derived from an EMBL/GenBank/DDBJ whole genome shotgun (WGS) entry which is preliminary data.</text>
</comment>
<feature type="compositionally biased region" description="Acidic residues" evidence="1">
    <location>
        <begin position="308"/>
        <end position="317"/>
    </location>
</feature>
<evidence type="ECO:0000313" key="4">
    <source>
        <dbReference type="Proteomes" id="UP001501084"/>
    </source>
</evidence>
<keyword evidence="4" id="KW-1185">Reference proteome</keyword>
<gene>
    <name evidence="3" type="ORF">GCM10009786_05480</name>
</gene>
<dbReference type="RefSeq" id="WP_346057288.1">
    <property type="nucleotide sequence ID" value="NZ_BAAAOP010000003.1"/>
</dbReference>
<dbReference type="InterPro" id="IPR036457">
    <property type="entry name" value="PPM-type-like_dom_sf"/>
</dbReference>
<feature type="compositionally biased region" description="Low complexity" evidence="1">
    <location>
        <begin position="291"/>
        <end position="302"/>
    </location>
</feature>
<dbReference type="InterPro" id="IPR015655">
    <property type="entry name" value="PP2C"/>
</dbReference>
<evidence type="ECO:0000313" key="3">
    <source>
        <dbReference type="EMBL" id="GAA2186129.1"/>
    </source>
</evidence>
<dbReference type="PROSITE" id="PS51746">
    <property type="entry name" value="PPM_2"/>
    <property type="match status" value="1"/>
</dbReference>
<dbReference type="PANTHER" id="PTHR47992">
    <property type="entry name" value="PROTEIN PHOSPHATASE"/>
    <property type="match status" value="1"/>
</dbReference>
<organism evidence="3 4">
    <name type="scientific">Leucobacter alluvii</name>
    <dbReference type="NCBI Taxonomy" id="340321"/>
    <lineage>
        <taxon>Bacteria</taxon>
        <taxon>Bacillati</taxon>
        <taxon>Actinomycetota</taxon>
        <taxon>Actinomycetes</taxon>
        <taxon>Micrococcales</taxon>
        <taxon>Microbacteriaceae</taxon>
        <taxon>Leucobacter</taxon>
    </lineage>
</organism>
<evidence type="ECO:0000256" key="1">
    <source>
        <dbReference type="SAM" id="MobiDB-lite"/>
    </source>
</evidence>
<dbReference type="EMBL" id="BAAAOP010000003">
    <property type="protein sequence ID" value="GAA2186129.1"/>
    <property type="molecule type" value="Genomic_DNA"/>
</dbReference>